<name>A0A6H1ZIZ2_9ZZZZ</name>
<evidence type="ECO:0000313" key="4">
    <source>
        <dbReference type="EMBL" id="QJH92765.1"/>
    </source>
</evidence>
<dbReference type="EMBL" id="MT141994">
    <property type="protein sequence ID" value="QJA72995.1"/>
    <property type="molecule type" value="Genomic_DNA"/>
</dbReference>
<dbReference type="EMBL" id="MT144043">
    <property type="protein sequence ID" value="QJA47442.1"/>
    <property type="molecule type" value="Genomic_DNA"/>
</dbReference>
<accession>A0A6H1ZIZ2</accession>
<sequence>MTRKTFTNLMKEYRRGINTETDPEKMRLIFSGDRRSKTISIGRKLRRIFGKKLIGIVPWDGYKSRIYLERGGKER</sequence>
<dbReference type="EMBL" id="MT143918">
    <property type="protein sequence ID" value="QJH92765.1"/>
    <property type="molecule type" value="Genomic_DNA"/>
</dbReference>
<gene>
    <name evidence="4" type="ORF">MM171A02421_0007</name>
    <name evidence="3" type="ORF">MM171B00984_0006</name>
    <name evidence="2" type="ORF">MM415A02533_0007</name>
    <name evidence="1" type="ORF">TM448A00672_0008</name>
</gene>
<proteinExistence type="predicted"/>
<protein>
    <submittedName>
        <fullName evidence="1">Uncharacterized protein</fullName>
    </submittedName>
</protein>
<evidence type="ECO:0000313" key="3">
    <source>
        <dbReference type="EMBL" id="QJB02939.1"/>
    </source>
</evidence>
<evidence type="ECO:0000313" key="2">
    <source>
        <dbReference type="EMBL" id="QJA72995.1"/>
    </source>
</evidence>
<dbReference type="AlphaFoldDB" id="A0A6H1ZIZ2"/>
<reference evidence="1" key="1">
    <citation type="submission" date="2020-03" db="EMBL/GenBank/DDBJ databases">
        <title>The deep terrestrial virosphere.</title>
        <authorList>
            <person name="Holmfeldt K."/>
            <person name="Nilsson E."/>
            <person name="Simone D."/>
            <person name="Lopez-Fernandez M."/>
            <person name="Wu X."/>
            <person name="de Brujin I."/>
            <person name="Lundin D."/>
            <person name="Andersson A."/>
            <person name="Bertilsson S."/>
            <person name="Dopson M."/>
        </authorList>
    </citation>
    <scope>NUCLEOTIDE SEQUENCE</scope>
    <source>
        <strain evidence="4">MM171A02421</strain>
        <strain evidence="3">MM171B00984</strain>
        <strain evidence="2">MM415A02533</strain>
        <strain evidence="1">TM448A00672</strain>
    </source>
</reference>
<evidence type="ECO:0000313" key="1">
    <source>
        <dbReference type="EMBL" id="QJA47442.1"/>
    </source>
</evidence>
<dbReference type="EMBL" id="MT143816">
    <property type="protein sequence ID" value="QJB02939.1"/>
    <property type="molecule type" value="Genomic_DNA"/>
</dbReference>
<organism evidence="1">
    <name type="scientific">viral metagenome</name>
    <dbReference type="NCBI Taxonomy" id="1070528"/>
    <lineage>
        <taxon>unclassified sequences</taxon>
        <taxon>metagenomes</taxon>
        <taxon>organismal metagenomes</taxon>
    </lineage>
</organism>